<dbReference type="AlphaFoldDB" id="A0AAD3CZ76"/>
<evidence type="ECO:0000259" key="7">
    <source>
        <dbReference type="PROSITE" id="PS50178"/>
    </source>
</evidence>
<keyword evidence="9" id="KW-1185">Reference proteome</keyword>
<dbReference type="Gene3D" id="1.25.40.20">
    <property type="entry name" value="Ankyrin repeat-containing domain"/>
    <property type="match status" value="1"/>
</dbReference>
<evidence type="ECO:0008006" key="10">
    <source>
        <dbReference type="Google" id="ProtNLM"/>
    </source>
</evidence>
<comment type="caution">
    <text evidence="8">The sequence shown here is derived from an EMBL/GenBank/DDBJ whole genome shotgun (WGS) entry which is preliminary data.</text>
</comment>
<dbReference type="InterPro" id="IPR000306">
    <property type="entry name" value="Znf_FYVE"/>
</dbReference>
<evidence type="ECO:0000256" key="3">
    <source>
        <dbReference type="ARBA" id="ARBA00022833"/>
    </source>
</evidence>
<feature type="region of interest" description="Disordered" evidence="5">
    <location>
        <begin position="359"/>
        <end position="387"/>
    </location>
</feature>
<evidence type="ECO:0000313" key="9">
    <source>
        <dbReference type="Proteomes" id="UP001054902"/>
    </source>
</evidence>
<dbReference type="Gene3D" id="3.30.40.10">
    <property type="entry name" value="Zinc/RING finger domain, C3HC4 (zinc finger)"/>
    <property type="match status" value="2"/>
</dbReference>
<dbReference type="InterPro" id="IPR036770">
    <property type="entry name" value="Ankyrin_rpt-contain_sf"/>
</dbReference>
<feature type="region of interest" description="Disordered" evidence="5">
    <location>
        <begin position="321"/>
        <end position="344"/>
    </location>
</feature>
<feature type="domain" description="FYVE-type" evidence="7">
    <location>
        <begin position="77"/>
        <end position="138"/>
    </location>
</feature>
<protein>
    <recommendedName>
        <fullName evidence="10">RING-type domain-containing protein</fullName>
    </recommendedName>
</protein>
<dbReference type="Pfam" id="PF13920">
    <property type="entry name" value="zf-C3HC4_3"/>
    <property type="match status" value="1"/>
</dbReference>
<accession>A0AAD3CZ76</accession>
<dbReference type="CDD" id="cd00065">
    <property type="entry name" value="FYVE_like_SF"/>
    <property type="match status" value="1"/>
</dbReference>
<dbReference type="InterPro" id="IPR001841">
    <property type="entry name" value="Znf_RING"/>
</dbReference>
<dbReference type="InterPro" id="IPR013083">
    <property type="entry name" value="Znf_RING/FYVE/PHD"/>
</dbReference>
<evidence type="ECO:0000259" key="6">
    <source>
        <dbReference type="PROSITE" id="PS50089"/>
    </source>
</evidence>
<dbReference type="InterPro" id="IPR011011">
    <property type="entry name" value="Znf_FYVE_PHD"/>
</dbReference>
<dbReference type="InterPro" id="IPR017455">
    <property type="entry name" value="Znf_FYVE-rel"/>
</dbReference>
<evidence type="ECO:0000256" key="2">
    <source>
        <dbReference type="ARBA" id="ARBA00022771"/>
    </source>
</evidence>
<keyword evidence="2 4" id="KW-0863">Zinc-finger</keyword>
<evidence type="ECO:0000256" key="5">
    <source>
        <dbReference type="SAM" id="MobiDB-lite"/>
    </source>
</evidence>
<organism evidence="8 9">
    <name type="scientific">Chaetoceros tenuissimus</name>
    <dbReference type="NCBI Taxonomy" id="426638"/>
    <lineage>
        <taxon>Eukaryota</taxon>
        <taxon>Sar</taxon>
        <taxon>Stramenopiles</taxon>
        <taxon>Ochrophyta</taxon>
        <taxon>Bacillariophyta</taxon>
        <taxon>Coscinodiscophyceae</taxon>
        <taxon>Chaetocerotophycidae</taxon>
        <taxon>Chaetocerotales</taxon>
        <taxon>Chaetocerotaceae</taxon>
        <taxon>Chaetoceros</taxon>
    </lineage>
</organism>
<dbReference type="Proteomes" id="UP001054902">
    <property type="component" value="Unassembled WGS sequence"/>
</dbReference>
<proteinExistence type="predicted"/>
<name>A0AAD3CZ76_9STRA</name>
<keyword evidence="1" id="KW-0479">Metal-binding</keyword>
<dbReference type="PROSITE" id="PS50178">
    <property type="entry name" value="ZF_FYVE"/>
    <property type="match status" value="1"/>
</dbReference>
<feature type="domain" description="RING-type" evidence="6">
    <location>
        <begin position="436"/>
        <end position="471"/>
    </location>
</feature>
<dbReference type="SUPFAM" id="SSF48403">
    <property type="entry name" value="Ankyrin repeat"/>
    <property type="match status" value="1"/>
</dbReference>
<dbReference type="EMBL" id="BLLK01000047">
    <property type="protein sequence ID" value="GFH54851.1"/>
    <property type="molecule type" value="Genomic_DNA"/>
</dbReference>
<dbReference type="SUPFAM" id="SSF57903">
    <property type="entry name" value="FYVE/PHD zinc finger"/>
    <property type="match status" value="1"/>
</dbReference>
<dbReference type="Pfam" id="PF01363">
    <property type="entry name" value="FYVE"/>
    <property type="match status" value="1"/>
</dbReference>
<gene>
    <name evidence="8" type="ORF">CTEN210_11327</name>
</gene>
<evidence type="ECO:0000256" key="1">
    <source>
        <dbReference type="ARBA" id="ARBA00022723"/>
    </source>
</evidence>
<sequence length="482" mass="54410">MNDPTVLLPQGMRLRTRELTTVYVNKSKSTDLWICRINVENAKNKEKQSVKAFSFPSETEARETAYVNAPPKMIKAFQEMTNCFCCEAGFSKLYRRPVNCRNCGVCVCKSCSVFWDKSMIPDTYNTKNSRTVKICMTCDFLNTTFRHALLGGDLKAAKNIYMTGNINLRCPFANVKRGKEVFLPIHCAVAGGNLDAVRWLVDLHHCPIKMINIGNNKGFRTILIQTSKGRNVIDLAIDGRRTEVLKYLISEKNLSVRQGAKYDANPSYDTLEMLLQQRADDIAPEPVYVTPKSTIMAMSPRTEEFKRKIVQVKTVHTPQRIQKGNNFEFGTPSPAKSERHAPLLPLHPRNLRRIQYLSGSVTQSESSSDDENARRRKKNQMKHNCPPLSVRPQLKVEIPSYDISMNSDDDISYSASFDNADFEDEESVVTTMENQCILCCEAQIDCVFRNCGHQISCLGCANKVTQCPICNTPGGTLKIFKP</sequence>
<evidence type="ECO:0000256" key="4">
    <source>
        <dbReference type="PROSITE-ProRule" id="PRU00175"/>
    </source>
</evidence>
<dbReference type="GO" id="GO:0008270">
    <property type="term" value="F:zinc ion binding"/>
    <property type="evidence" value="ECO:0007669"/>
    <property type="project" value="UniProtKB-KW"/>
</dbReference>
<evidence type="ECO:0000313" key="8">
    <source>
        <dbReference type="EMBL" id="GFH54851.1"/>
    </source>
</evidence>
<keyword evidence="3" id="KW-0862">Zinc</keyword>
<dbReference type="PROSITE" id="PS50089">
    <property type="entry name" value="ZF_RING_2"/>
    <property type="match status" value="1"/>
</dbReference>
<reference evidence="8 9" key="1">
    <citation type="journal article" date="2021" name="Sci. Rep.">
        <title>The genome of the diatom Chaetoceros tenuissimus carries an ancient integrated fragment of an extant virus.</title>
        <authorList>
            <person name="Hongo Y."/>
            <person name="Kimura K."/>
            <person name="Takaki Y."/>
            <person name="Yoshida Y."/>
            <person name="Baba S."/>
            <person name="Kobayashi G."/>
            <person name="Nagasaki K."/>
            <person name="Hano T."/>
            <person name="Tomaru Y."/>
        </authorList>
    </citation>
    <scope>NUCLEOTIDE SEQUENCE [LARGE SCALE GENOMIC DNA]</scope>
    <source>
        <strain evidence="8 9">NIES-3715</strain>
    </source>
</reference>